<sequence length="107" mass="12716">MEIRNKSTFCDKSKEKIFFRGSGMKILQKITKEYPNYYYLNEIVGEMINKTGKEVSIPTGAWEVSRETFKSIIRVRNKRMREQYSIVMAMCRTRKILTGQQNLTQYN</sequence>
<dbReference type="AlphaFoldDB" id="A0A2I1H006"/>
<name>A0A2I1H006_9GLOM</name>
<organism evidence="1 2">
    <name type="scientific">Rhizophagus irregularis</name>
    <dbReference type="NCBI Taxonomy" id="588596"/>
    <lineage>
        <taxon>Eukaryota</taxon>
        <taxon>Fungi</taxon>
        <taxon>Fungi incertae sedis</taxon>
        <taxon>Mucoromycota</taxon>
        <taxon>Glomeromycotina</taxon>
        <taxon>Glomeromycetes</taxon>
        <taxon>Glomerales</taxon>
        <taxon>Glomeraceae</taxon>
        <taxon>Rhizophagus</taxon>
    </lineage>
</organism>
<comment type="caution">
    <text evidence="1">The sequence shown here is derived from an EMBL/GenBank/DDBJ whole genome shotgun (WGS) entry which is preliminary data.</text>
</comment>
<reference evidence="1 2" key="1">
    <citation type="submission" date="2015-10" db="EMBL/GenBank/DDBJ databases">
        <title>Genome analyses suggest a sexual origin of heterokaryosis in a supposedly ancient asexual fungus.</title>
        <authorList>
            <person name="Ropars J."/>
            <person name="Sedzielewska K."/>
            <person name="Noel J."/>
            <person name="Charron P."/>
            <person name="Farinelli L."/>
            <person name="Marton T."/>
            <person name="Kruger M."/>
            <person name="Pelin A."/>
            <person name="Brachmann A."/>
            <person name="Corradi N."/>
        </authorList>
    </citation>
    <scope>NUCLEOTIDE SEQUENCE [LARGE SCALE GENOMIC DNA]</scope>
    <source>
        <strain evidence="1 2">A4</strain>
    </source>
</reference>
<evidence type="ECO:0000313" key="1">
    <source>
        <dbReference type="EMBL" id="PKY52144.1"/>
    </source>
</evidence>
<protein>
    <submittedName>
        <fullName evidence="1">Uncharacterized protein</fullName>
    </submittedName>
</protein>
<keyword evidence="2" id="KW-1185">Reference proteome</keyword>
<evidence type="ECO:0000313" key="2">
    <source>
        <dbReference type="Proteomes" id="UP000234323"/>
    </source>
</evidence>
<gene>
    <name evidence="1" type="ORF">RhiirA4_425047</name>
</gene>
<proteinExistence type="predicted"/>
<accession>A0A2I1H006</accession>
<dbReference type="Proteomes" id="UP000234323">
    <property type="component" value="Unassembled WGS sequence"/>
</dbReference>
<dbReference type="EMBL" id="LLXI01001147">
    <property type="protein sequence ID" value="PKY52144.1"/>
    <property type="molecule type" value="Genomic_DNA"/>
</dbReference>